<dbReference type="AlphaFoldDB" id="A0ABC8KX93"/>
<evidence type="ECO:0000313" key="3">
    <source>
        <dbReference type="Proteomes" id="UP001642260"/>
    </source>
</evidence>
<sequence length="122" mass="13739">MPKTQRKTEHHFFKWVDEAIIDEINIVDAKHSHLKEDVDSFRLCTARHLEKHAKQIEQTLHQIKMLMDAKTNTCGTEDNSASTSEDPLVSPMMSSSANSLTNIAVAAITLGTMAWIYARISN</sequence>
<protein>
    <submittedName>
        <fullName evidence="2">Uncharacterized protein</fullName>
    </submittedName>
</protein>
<evidence type="ECO:0000313" key="2">
    <source>
        <dbReference type="EMBL" id="CAH8363555.1"/>
    </source>
</evidence>
<organism evidence="2 3">
    <name type="scientific">Eruca vesicaria subsp. sativa</name>
    <name type="common">Garden rocket</name>
    <name type="synonym">Eruca sativa</name>
    <dbReference type="NCBI Taxonomy" id="29727"/>
    <lineage>
        <taxon>Eukaryota</taxon>
        <taxon>Viridiplantae</taxon>
        <taxon>Streptophyta</taxon>
        <taxon>Embryophyta</taxon>
        <taxon>Tracheophyta</taxon>
        <taxon>Spermatophyta</taxon>
        <taxon>Magnoliopsida</taxon>
        <taxon>eudicotyledons</taxon>
        <taxon>Gunneridae</taxon>
        <taxon>Pentapetalae</taxon>
        <taxon>rosids</taxon>
        <taxon>malvids</taxon>
        <taxon>Brassicales</taxon>
        <taxon>Brassicaceae</taxon>
        <taxon>Brassiceae</taxon>
        <taxon>Eruca</taxon>
    </lineage>
</organism>
<keyword evidence="3" id="KW-1185">Reference proteome</keyword>
<comment type="caution">
    <text evidence="2">The sequence shown here is derived from an EMBL/GenBank/DDBJ whole genome shotgun (WGS) entry which is preliminary data.</text>
</comment>
<dbReference type="EMBL" id="CAKOAT010364042">
    <property type="protein sequence ID" value="CAH8363555.1"/>
    <property type="molecule type" value="Genomic_DNA"/>
</dbReference>
<feature type="transmembrane region" description="Helical" evidence="1">
    <location>
        <begin position="100"/>
        <end position="118"/>
    </location>
</feature>
<keyword evidence="1" id="KW-1133">Transmembrane helix</keyword>
<gene>
    <name evidence="2" type="ORF">ERUC_LOCUS29311</name>
</gene>
<proteinExistence type="predicted"/>
<keyword evidence="1" id="KW-0472">Membrane</keyword>
<reference evidence="2 3" key="1">
    <citation type="submission" date="2022-03" db="EMBL/GenBank/DDBJ databases">
        <authorList>
            <person name="Macdonald S."/>
            <person name="Ahmed S."/>
            <person name="Newling K."/>
        </authorList>
    </citation>
    <scope>NUCLEOTIDE SEQUENCE [LARGE SCALE GENOMIC DNA]</scope>
</reference>
<evidence type="ECO:0000256" key="1">
    <source>
        <dbReference type="SAM" id="Phobius"/>
    </source>
</evidence>
<accession>A0ABC8KX93</accession>
<dbReference type="Proteomes" id="UP001642260">
    <property type="component" value="Unassembled WGS sequence"/>
</dbReference>
<keyword evidence="1" id="KW-0812">Transmembrane</keyword>
<name>A0ABC8KX93_ERUVS</name>